<protein>
    <submittedName>
        <fullName evidence="2">Uncharacterized protein</fullName>
    </submittedName>
</protein>
<dbReference type="Proteomes" id="UP000807306">
    <property type="component" value="Unassembled WGS sequence"/>
</dbReference>
<organism evidence="2 3">
    <name type="scientific">Crepidotus variabilis</name>
    <dbReference type="NCBI Taxonomy" id="179855"/>
    <lineage>
        <taxon>Eukaryota</taxon>
        <taxon>Fungi</taxon>
        <taxon>Dikarya</taxon>
        <taxon>Basidiomycota</taxon>
        <taxon>Agaricomycotina</taxon>
        <taxon>Agaricomycetes</taxon>
        <taxon>Agaricomycetidae</taxon>
        <taxon>Agaricales</taxon>
        <taxon>Agaricineae</taxon>
        <taxon>Crepidotaceae</taxon>
        <taxon>Crepidotus</taxon>
    </lineage>
</organism>
<gene>
    <name evidence="2" type="ORF">CPB83DRAFT_900881</name>
</gene>
<keyword evidence="1" id="KW-0472">Membrane</keyword>
<evidence type="ECO:0000256" key="1">
    <source>
        <dbReference type="SAM" id="Phobius"/>
    </source>
</evidence>
<comment type="caution">
    <text evidence="2">The sequence shown here is derived from an EMBL/GenBank/DDBJ whole genome shotgun (WGS) entry which is preliminary data.</text>
</comment>
<feature type="transmembrane region" description="Helical" evidence="1">
    <location>
        <begin position="12"/>
        <end position="30"/>
    </location>
</feature>
<dbReference type="AlphaFoldDB" id="A0A9P6BD64"/>
<evidence type="ECO:0000313" key="3">
    <source>
        <dbReference type="Proteomes" id="UP000807306"/>
    </source>
</evidence>
<keyword evidence="1" id="KW-1133">Transmembrane helix</keyword>
<reference evidence="2" key="1">
    <citation type="submission" date="2020-11" db="EMBL/GenBank/DDBJ databases">
        <authorList>
            <consortium name="DOE Joint Genome Institute"/>
            <person name="Ahrendt S."/>
            <person name="Riley R."/>
            <person name="Andreopoulos W."/>
            <person name="Labutti K."/>
            <person name="Pangilinan J."/>
            <person name="Ruiz-Duenas F.J."/>
            <person name="Barrasa J.M."/>
            <person name="Sanchez-Garcia M."/>
            <person name="Camarero S."/>
            <person name="Miyauchi S."/>
            <person name="Serrano A."/>
            <person name="Linde D."/>
            <person name="Babiker R."/>
            <person name="Drula E."/>
            <person name="Ayuso-Fernandez I."/>
            <person name="Pacheco R."/>
            <person name="Padilla G."/>
            <person name="Ferreira P."/>
            <person name="Barriuso J."/>
            <person name="Kellner H."/>
            <person name="Castanera R."/>
            <person name="Alfaro M."/>
            <person name="Ramirez L."/>
            <person name="Pisabarro A.G."/>
            <person name="Kuo A."/>
            <person name="Tritt A."/>
            <person name="Lipzen A."/>
            <person name="He G."/>
            <person name="Yan M."/>
            <person name="Ng V."/>
            <person name="Cullen D."/>
            <person name="Martin F."/>
            <person name="Rosso M.-N."/>
            <person name="Henrissat B."/>
            <person name="Hibbett D."/>
            <person name="Martinez A.T."/>
            <person name="Grigoriev I.V."/>
        </authorList>
    </citation>
    <scope>NUCLEOTIDE SEQUENCE</scope>
    <source>
        <strain evidence="2">CBS 506.95</strain>
    </source>
</reference>
<accession>A0A9P6BD64</accession>
<sequence>MSNLSLFFHHPHSLLIFYSILFSLDITVVGNTELNMCKRECFALERTYDWY</sequence>
<dbReference type="EMBL" id="MU158149">
    <property type="protein sequence ID" value="KAF9521295.1"/>
    <property type="molecule type" value="Genomic_DNA"/>
</dbReference>
<proteinExistence type="predicted"/>
<keyword evidence="1" id="KW-0812">Transmembrane</keyword>
<name>A0A9P6BD64_9AGAR</name>
<keyword evidence="3" id="KW-1185">Reference proteome</keyword>
<evidence type="ECO:0000313" key="2">
    <source>
        <dbReference type="EMBL" id="KAF9521295.1"/>
    </source>
</evidence>